<dbReference type="GO" id="GO:0004252">
    <property type="term" value="F:serine-type endopeptidase activity"/>
    <property type="evidence" value="ECO:0007669"/>
    <property type="project" value="InterPro"/>
</dbReference>
<dbReference type="Gene3D" id="2.40.10.10">
    <property type="entry name" value="Trypsin-like serine proteases"/>
    <property type="match status" value="1"/>
</dbReference>
<dbReference type="PRINTS" id="PR00722">
    <property type="entry name" value="CHYMOTRYPSIN"/>
</dbReference>
<organism evidence="6 7">
    <name type="scientific">Chara braunii</name>
    <name type="common">Braun's stonewort</name>
    <dbReference type="NCBI Taxonomy" id="69332"/>
    <lineage>
        <taxon>Eukaryota</taxon>
        <taxon>Viridiplantae</taxon>
        <taxon>Streptophyta</taxon>
        <taxon>Charophyceae</taxon>
        <taxon>Charales</taxon>
        <taxon>Characeae</taxon>
        <taxon>Chara</taxon>
    </lineage>
</organism>
<feature type="transmembrane region" description="Helical" evidence="4">
    <location>
        <begin position="29"/>
        <end position="47"/>
    </location>
</feature>
<dbReference type="InterPro" id="IPR050430">
    <property type="entry name" value="Peptidase_S1"/>
</dbReference>
<evidence type="ECO:0000256" key="3">
    <source>
        <dbReference type="SAM" id="MobiDB-lite"/>
    </source>
</evidence>
<evidence type="ECO:0000256" key="2">
    <source>
        <dbReference type="ARBA" id="ARBA00023157"/>
    </source>
</evidence>
<dbReference type="PANTHER" id="PTHR24276:SF98">
    <property type="entry name" value="FI18310P1-RELATED"/>
    <property type="match status" value="1"/>
</dbReference>
<name>A0A388LHM6_CHABU</name>
<feature type="region of interest" description="Disordered" evidence="3">
    <location>
        <begin position="121"/>
        <end position="145"/>
    </location>
</feature>
<dbReference type="OrthoDB" id="8440449at2759"/>
<keyword evidence="4" id="KW-0812">Transmembrane</keyword>
<sequence>MAVDVETLRCRRKTCCGILSCTRAGGGSGAIATFFFFFFVFLVVLSVPSRPKLAEARVQATVVNGREVTDYRYYGFQVVLFYEGTLKCGASIIAPSYVLTAAHCVDQGSISTPTFSFIPSSVPSPLPPRSRENPRHHRNLTTDPDADADYYDIGYGSADKDESKRVRASEVWIHKGYIRNETYQRVRVSNNYAILKLVKPLPFSDNVRSISLSPDDSLLEIGDDLTVSGWGSVLTGGPYPNKLKSVTVDHLPNICAIKYSNRGYYGTYQKVWFDKAEMICAGCQAGGTGGCTKDSGGPLTAKSSRGGCPVQVGLGNWERLGLGLGLGSGCAEENNPDVYARVSNAVSWIESVVRQPVRSTVVVSATDQCDNCIGNQHPTVADCQRADKYDLQLCDMQARLASAFVLEEPRCNGGKHKLKAYLNFHRGFPAAPAAKREQLKQGYVFFLRTDKGSGRSIVMLPRHGNTTTFKGVRINTPLKKPQFAGNPPTAVRFDTKEGAWIYRWPGCSSQHTYAALYVLDMGSGKPKYYQISIAVGKVPLP</sequence>
<accession>A0A388LHM6</accession>
<dbReference type="STRING" id="69332.A0A388LHM6"/>
<dbReference type="AlphaFoldDB" id="A0A388LHM6"/>
<evidence type="ECO:0000256" key="4">
    <source>
        <dbReference type="SAM" id="Phobius"/>
    </source>
</evidence>
<evidence type="ECO:0000313" key="6">
    <source>
        <dbReference type="EMBL" id="GBG81733.1"/>
    </source>
</evidence>
<dbReference type="CDD" id="cd00190">
    <property type="entry name" value="Tryp_SPc"/>
    <property type="match status" value="1"/>
</dbReference>
<reference evidence="6 7" key="1">
    <citation type="journal article" date="2018" name="Cell">
        <title>The Chara Genome: Secondary Complexity and Implications for Plant Terrestrialization.</title>
        <authorList>
            <person name="Nishiyama T."/>
            <person name="Sakayama H."/>
            <person name="Vries J.D."/>
            <person name="Buschmann H."/>
            <person name="Saint-Marcoux D."/>
            <person name="Ullrich K.K."/>
            <person name="Haas F.B."/>
            <person name="Vanderstraeten L."/>
            <person name="Becker D."/>
            <person name="Lang D."/>
            <person name="Vosolsobe S."/>
            <person name="Rombauts S."/>
            <person name="Wilhelmsson P.K.I."/>
            <person name="Janitza P."/>
            <person name="Kern R."/>
            <person name="Heyl A."/>
            <person name="Rumpler F."/>
            <person name="Villalobos L.I.A.C."/>
            <person name="Clay J.M."/>
            <person name="Skokan R."/>
            <person name="Toyoda A."/>
            <person name="Suzuki Y."/>
            <person name="Kagoshima H."/>
            <person name="Schijlen E."/>
            <person name="Tajeshwar N."/>
            <person name="Catarino B."/>
            <person name="Hetherington A.J."/>
            <person name="Saltykova A."/>
            <person name="Bonnot C."/>
            <person name="Breuninger H."/>
            <person name="Symeonidi A."/>
            <person name="Radhakrishnan G.V."/>
            <person name="Van Nieuwerburgh F."/>
            <person name="Deforce D."/>
            <person name="Chang C."/>
            <person name="Karol K.G."/>
            <person name="Hedrich R."/>
            <person name="Ulvskov P."/>
            <person name="Glockner G."/>
            <person name="Delwiche C.F."/>
            <person name="Petrasek J."/>
            <person name="Van de Peer Y."/>
            <person name="Friml J."/>
            <person name="Beilby M."/>
            <person name="Dolan L."/>
            <person name="Kohara Y."/>
            <person name="Sugano S."/>
            <person name="Fujiyama A."/>
            <person name="Delaux P.-M."/>
            <person name="Quint M."/>
            <person name="TheiBen G."/>
            <person name="Hagemann M."/>
            <person name="Harholt J."/>
            <person name="Dunand C."/>
            <person name="Zachgo S."/>
            <person name="Langdale J."/>
            <person name="Maumus F."/>
            <person name="Straeten D.V.D."/>
            <person name="Gould S.B."/>
            <person name="Rensing S.A."/>
        </authorList>
    </citation>
    <scope>NUCLEOTIDE SEQUENCE [LARGE SCALE GENOMIC DNA]</scope>
    <source>
        <strain evidence="6 7">S276</strain>
    </source>
</reference>
<dbReference type="PANTHER" id="PTHR24276">
    <property type="entry name" value="POLYSERASE-RELATED"/>
    <property type="match status" value="1"/>
</dbReference>
<feature type="domain" description="Peptidase S1" evidence="5">
    <location>
        <begin position="62"/>
        <end position="354"/>
    </location>
</feature>
<dbReference type="InterPro" id="IPR001254">
    <property type="entry name" value="Trypsin_dom"/>
</dbReference>
<dbReference type="Pfam" id="PF00089">
    <property type="entry name" value="Trypsin"/>
    <property type="match status" value="2"/>
</dbReference>
<proteinExistence type="inferred from homology"/>
<keyword evidence="7" id="KW-1185">Reference proteome</keyword>
<evidence type="ECO:0000259" key="5">
    <source>
        <dbReference type="PROSITE" id="PS50240"/>
    </source>
</evidence>
<comment type="similarity">
    <text evidence="1">Belongs to the peptidase S1 family.</text>
</comment>
<dbReference type="SMART" id="SM00020">
    <property type="entry name" value="Tryp_SPc"/>
    <property type="match status" value="1"/>
</dbReference>
<protein>
    <recommendedName>
        <fullName evidence="5">Peptidase S1 domain-containing protein</fullName>
    </recommendedName>
</protein>
<dbReference type="InterPro" id="IPR001314">
    <property type="entry name" value="Peptidase_S1A"/>
</dbReference>
<dbReference type="Proteomes" id="UP000265515">
    <property type="component" value="Unassembled WGS sequence"/>
</dbReference>
<dbReference type="SUPFAM" id="SSF50494">
    <property type="entry name" value="Trypsin-like serine proteases"/>
    <property type="match status" value="1"/>
</dbReference>
<dbReference type="InterPro" id="IPR043504">
    <property type="entry name" value="Peptidase_S1_PA_chymotrypsin"/>
</dbReference>
<dbReference type="InterPro" id="IPR009003">
    <property type="entry name" value="Peptidase_S1_PA"/>
</dbReference>
<dbReference type="EMBL" id="BFEA01000385">
    <property type="protein sequence ID" value="GBG81733.1"/>
    <property type="molecule type" value="Genomic_DNA"/>
</dbReference>
<dbReference type="InterPro" id="IPR018114">
    <property type="entry name" value="TRYPSIN_HIS"/>
</dbReference>
<evidence type="ECO:0000313" key="7">
    <source>
        <dbReference type="Proteomes" id="UP000265515"/>
    </source>
</evidence>
<keyword evidence="4" id="KW-0472">Membrane</keyword>
<keyword evidence="4" id="KW-1133">Transmembrane helix</keyword>
<dbReference type="PROSITE" id="PS50240">
    <property type="entry name" value="TRYPSIN_DOM"/>
    <property type="match status" value="1"/>
</dbReference>
<dbReference type="Gramene" id="GBG81733">
    <property type="protein sequence ID" value="GBG81733"/>
    <property type="gene ID" value="CBR_g33912"/>
</dbReference>
<gene>
    <name evidence="6" type="ORF">CBR_g33912</name>
</gene>
<dbReference type="GO" id="GO:0006508">
    <property type="term" value="P:proteolysis"/>
    <property type="evidence" value="ECO:0007669"/>
    <property type="project" value="InterPro"/>
</dbReference>
<evidence type="ECO:0000256" key="1">
    <source>
        <dbReference type="ARBA" id="ARBA00007664"/>
    </source>
</evidence>
<keyword evidence="2" id="KW-1015">Disulfide bond</keyword>
<dbReference type="PROSITE" id="PS00134">
    <property type="entry name" value="TRYPSIN_HIS"/>
    <property type="match status" value="1"/>
</dbReference>
<comment type="caution">
    <text evidence="6">The sequence shown here is derived from an EMBL/GenBank/DDBJ whole genome shotgun (WGS) entry which is preliminary data.</text>
</comment>